<name>A0A8H4EIU6_GIGMA</name>
<reference evidence="1 2" key="1">
    <citation type="journal article" date="2019" name="Environ. Microbiol.">
        <title>At the nexus of three kingdoms: the genome of the mycorrhizal fungus Gigaspora margarita provides insights into plant, endobacterial and fungal interactions.</title>
        <authorList>
            <person name="Venice F."/>
            <person name="Ghignone S."/>
            <person name="Salvioli di Fossalunga A."/>
            <person name="Amselem J."/>
            <person name="Novero M."/>
            <person name="Xianan X."/>
            <person name="Sedzielewska Toro K."/>
            <person name="Morin E."/>
            <person name="Lipzen A."/>
            <person name="Grigoriev I.V."/>
            <person name="Henrissat B."/>
            <person name="Martin F.M."/>
            <person name="Bonfante P."/>
        </authorList>
    </citation>
    <scope>NUCLEOTIDE SEQUENCE [LARGE SCALE GENOMIC DNA]</scope>
    <source>
        <strain evidence="1 2">BEG34</strain>
    </source>
</reference>
<dbReference type="Proteomes" id="UP000439903">
    <property type="component" value="Unassembled WGS sequence"/>
</dbReference>
<comment type="caution">
    <text evidence="1">The sequence shown here is derived from an EMBL/GenBank/DDBJ whole genome shotgun (WGS) entry which is preliminary data.</text>
</comment>
<gene>
    <name evidence="1" type="ORF">F8M41_021624</name>
</gene>
<keyword evidence="2" id="KW-1185">Reference proteome</keyword>
<sequence>MNATTQVANIAPTFQTAKKILQDSQFNNIKNNESITLSTTFSHESFEEFNESSQGNIYNNNNSNVTYHIHYNYYYFTSPSQ</sequence>
<organism evidence="1 2">
    <name type="scientific">Gigaspora margarita</name>
    <dbReference type="NCBI Taxonomy" id="4874"/>
    <lineage>
        <taxon>Eukaryota</taxon>
        <taxon>Fungi</taxon>
        <taxon>Fungi incertae sedis</taxon>
        <taxon>Mucoromycota</taxon>
        <taxon>Glomeromycotina</taxon>
        <taxon>Glomeromycetes</taxon>
        <taxon>Diversisporales</taxon>
        <taxon>Gigasporaceae</taxon>
        <taxon>Gigaspora</taxon>
    </lineage>
</organism>
<accession>A0A8H4EIU6</accession>
<proteinExistence type="predicted"/>
<evidence type="ECO:0000313" key="1">
    <source>
        <dbReference type="EMBL" id="KAF0492564.1"/>
    </source>
</evidence>
<dbReference type="EMBL" id="WTPW01000640">
    <property type="protein sequence ID" value="KAF0492564.1"/>
    <property type="molecule type" value="Genomic_DNA"/>
</dbReference>
<protein>
    <submittedName>
        <fullName evidence="1">Uncharacterized protein</fullName>
    </submittedName>
</protein>
<dbReference type="AlphaFoldDB" id="A0A8H4EIU6"/>
<evidence type="ECO:0000313" key="2">
    <source>
        <dbReference type="Proteomes" id="UP000439903"/>
    </source>
</evidence>